<proteinExistence type="predicted"/>
<dbReference type="SUPFAM" id="SSF49599">
    <property type="entry name" value="TRAF domain-like"/>
    <property type="match status" value="2"/>
</dbReference>
<dbReference type="GeneID" id="106808699"/>
<evidence type="ECO:0000256" key="4">
    <source>
        <dbReference type="PROSITE-ProRule" id="PRU00207"/>
    </source>
</evidence>
<dbReference type="Gene3D" id="3.30.40.10">
    <property type="entry name" value="Zinc/RING finger domain, C3HC4 (zinc finger)"/>
    <property type="match status" value="2"/>
</dbReference>
<feature type="region of interest" description="Disordered" evidence="5">
    <location>
        <begin position="1"/>
        <end position="27"/>
    </location>
</feature>
<keyword evidence="7" id="KW-1185">Reference proteome</keyword>
<dbReference type="Proteomes" id="UP000695022">
    <property type="component" value="Unplaced"/>
</dbReference>
<feature type="zinc finger region" description="TRAF-type" evidence="4">
    <location>
        <begin position="163"/>
        <end position="214"/>
    </location>
</feature>
<reference evidence="8" key="1">
    <citation type="submission" date="2025-08" db="UniProtKB">
        <authorList>
            <consortium name="RefSeq"/>
        </authorList>
    </citation>
    <scope>IDENTIFICATION</scope>
</reference>
<evidence type="ECO:0000256" key="1">
    <source>
        <dbReference type="ARBA" id="ARBA00022723"/>
    </source>
</evidence>
<dbReference type="InterPro" id="IPR001293">
    <property type="entry name" value="Znf_TRAF"/>
</dbReference>
<keyword evidence="2 4" id="KW-0863">Zinc-finger</keyword>
<feature type="domain" description="TRAF-type" evidence="6">
    <location>
        <begin position="218"/>
        <end position="275"/>
    </location>
</feature>
<sequence>MPENSHAPSVRSGSAAAAGRRGKEELELIPRGGPLEDKYKCPVCTKMLSFPVQFEECNHASAPPVCPKSAQGRNYYTQFDDSVRLRSRYIVPVLMIVPAPSVTVALTKRLLVPQTPVIDRAKVYCRKPFQKYIKPGERRHGNSLPDDNASRVPVARQYKDLQAHHDECKFNMVECRLKCGVTLEGRYLKKHMEKECPRRIIACDFCADKMEYEEELEHLNTCPKLPVTCPNGCQTKNIARADLTRHVEEDCVNAGVPCKFHSFGCAFNGKRLEMRKHEEKELQQHVGLLCGGLVSANTAAAAASKVTYDMQRQVTNIDAEFTCDIDDF</sequence>
<evidence type="ECO:0000256" key="3">
    <source>
        <dbReference type="ARBA" id="ARBA00022833"/>
    </source>
</evidence>
<name>A0ABM1E492_PRICU</name>
<feature type="compositionally biased region" description="Low complexity" evidence="5">
    <location>
        <begin position="7"/>
        <end position="19"/>
    </location>
</feature>
<dbReference type="PROSITE" id="PS50145">
    <property type="entry name" value="ZF_TRAF"/>
    <property type="match status" value="2"/>
</dbReference>
<accession>A0ABM1E492</accession>
<evidence type="ECO:0000313" key="8">
    <source>
        <dbReference type="RefSeq" id="XP_014667013.1"/>
    </source>
</evidence>
<evidence type="ECO:0000313" key="7">
    <source>
        <dbReference type="Proteomes" id="UP000695022"/>
    </source>
</evidence>
<dbReference type="RefSeq" id="XP_014667013.1">
    <property type="nucleotide sequence ID" value="XM_014811527.1"/>
</dbReference>
<dbReference type="InterPro" id="IPR013083">
    <property type="entry name" value="Znf_RING/FYVE/PHD"/>
</dbReference>
<protein>
    <submittedName>
        <fullName evidence="8">TNF receptor-associated factor 6-B-like</fullName>
    </submittedName>
</protein>
<evidence type="ECO:0000256" key="5">
    <source>
        <dbReference type="SAM" id="MobiDB-lite"/>
    </source>
</evidence>
<dbReference type="PANTHER" id="PTHR10131">
    <property type="entry name" value="TNF RECEPTOR ASSOCIATED FACTOR"/>
    <property type="match status" value="1"/>
</dbReference>
<keyword evidence="3 4" id="KW-0862">Zinc</keyword>
<evidence type="ECO:0000259" key="6">
    <source>
        <dbReference type="PROSITE" id="PS50145"/>
    </source>
</evidence>
<feature type="domain" description="TRAF-type" evidence="6">
    <location>
        <begin position="163"/>
        <end position="214"/>
    </location>
</feature>
<gene>
    <name evidence="8" type="primary">LOC106808699</name>
</gene>
<keyword evidence="1 4" id="KW-0479">Metal-binding</keyword>
<dbReference type="PANTHER" id="PTHR10131:SF94">
    <property type="entry name" value="TNF RECEPTOR-ASSOCIATED FACTOR 4"/>
    <property type="match status" value="1"/>
</dbReference>
<dbReference type="Pfam" id="PF02176">
    <property type="entry name" value="zf-TRAF"/>
    <property type="match status" value="2"/>
</dbReference>
<feature type="zinc finger region" description="TRAF-type" evidence="4">
    <location>
        <begin position="218"/>
        <end position="275"/>
    </location>
</feature>
<organism evidence="7 8">
    <name type="scientific">Priapulus caudatus</name>
    <name type="common">Priapulid worm</name>
    <dbReference type="NCBI Taxonomy" id="37621"/>
    <lineage>
        <taxon>Eukaryota</taxon>
        <taxon>Metazoa</taxon>
        <taxon>Ecdysozoa</taxon>
        <taxon>Scalidophora</taxon>
        <taxon>Priapulida</taxon>
        <taxon>Priapulimorpha</taxon>
        <taxon>Priapulimorphida</taxon>
        <taxon>Priapulidae</taxon>
        <taxon>Priapulus</taxon>
    </lineage>
</organism>
<evidence type="ECO:0000256" key="2">
    <source>
        <dbReference type="ARBA" id="ARBA00022771"/>
    </source>
</evidence>